<reference evidence="5 6" key="1">
    <citation type="submission" date="2015-07" db="EMBL/GenBank/DDBJ databases">
        <title>High-quality genome of monoxenous trypanosomatid Leptomonas pyrrhocoris.</title>
        <authorList>
            <person name="Flegontov P."/>
            <person name="Butenko A."/>
            <person name="Firsov S."/>
            <person name="Vlcek C."/>
            <person name="Logacheva M.D."/>
            <person name="Field M."/>
            <person name="Filatov D."/>
            <person name="Flegontova O."/>
            <person name="Gerasimov E."/>
            <person name="Jackson A.P."/>
            <person name="Kelly S."/>
            <person name="Opperdoes F."/>
            <person name="O'Reilly A."/>
            <person name="Votypka J."/>
            <person name="Yurchenko V."/>
            <person name="Lukes J."/>
        </authorList>
    </citation>
    <scope>NUCLEOTIDE SEQUENCE [LARGE SCALE GENOMIC DNA]</scope>
    <source>
        <strain evidence="5">H10</strain>
    </source>
</reference>
<feature type="compositionally biased region" description="Basic residues" evidence="3">
    <location>
        <begin position="489"/>
        <end position="511"/>
    </location>
</feature>
<proteinExistence type="predicted"/>
<dbReference type="InterPro" id="IPR044802">
    <property type="entry name" value="NADKc-like"/>
</dbReference>
<keyword evidence="6" id="KW-1185">Reference proteome</keyword>
<gene>
    <name evidence="5" type="ORF">ABB37_03349</name>
</gene>
<evidence type="ECO:0000313" key="5">
    <source>
        <dbReference type="EMBL" id="KPA82233.1"/>
    </source>
</evidence>
<keyword evidence="2" id="KW-0067">ATP-binding</keyword>
<dbReference type="PANTHER" id="PTHR31153">
    <property type="entry name" value="CALMODULIN CALCIUM-DEPENDENT NAD KINASE"/>
    <property type="match status" value="1"/>
</dbReference>
<feature type="compositionally biased region" description="Polar residues" evidence="3">
    <location>
        <begin position="512"/>
        <end position="532"/>
    </location>
</feature>
<comment type="caution">
    <text evidence="5">The sequence shown here is derived from an EMBL/GenBank/DDBJ whole genome shotgun (WGS) entry which is preliminary data.</text>
</comment>
<dbReference type="VEuPathDB" id="TriTrypDB:LpyrH10_05_2090"/>
<dbReference type="Gene3D" id="3.40.50.300">
    <property type="entry name" value="P-loop containing nucleotide triphosphate hydrolases"/>
    <property type="match status" value="1"/>
</dbReference>
<dbReference type="OMA" id="KLAACCT"/>
<dbReference type="PANTHER" id="PTHR31153:SF1">
    <property type="entry name" value="CALMODULIN CALCIUM-DEPENDENT NAD KINASE"/>
    <property type="match status" value="1"/>
</dbReference>
<dbReference type="Pfam" id="PF06414">
    <property type="entry name" value="Zeta_toxin"/>
    <property type="match status" value="1"/>
</dbReference>
<dbReference type="InterPro" id="IPR010488">
    <property type="entry name" value="Zeta_toxin_domain"/>
</dbReference>
<accession>A0A0M9G4Q9</accession>
<feature type="region of interest" description="Disordered" evidence="3">
    <location>
        <begin position="459"/>
        <end position="578"/>
    </location>
</feature>
<evidence type="ECO:0000256" key="2">
    <source>
        <dbReference type="ARBA" id="ARBA00022840"/>
    </source>
</evidence>
<dbReference type="AlphaFoldDB" id="A0A0M9G4Q9"/>
<feature type="compositionally biased region" description="Basic and acidic residues" evidence="3">
    <location>
        <begin position="105"/>
        <end position="114"/>
    </location>
</feature>
<dbReference type="InterPro" id="IPR027417">
    <property type="entry name" value="P-loop_NTPase"/>
</dbReference>
<sequence>MLQSPPPYVPVVEYVLKALEHPPFMYVAKLAACCIMLFLTRENPELLQELSRKWALRFQQDRAKLVGYIRKRASYCVISPDASVEMEMSDKVNSDEVDDITDGESSSKDTQRNDDNEEEPLCGIRSFDPDTAVEHLLSILNTLVPMYFSWNWHRADYVVQINREYEVYVREFILPMCAALAPENGVDDEEHTPWLLTPHTYLDSTQNITGFYTPTSGTGQFPPVKEGSVAGSRLGVAQNSEGGSSVAKSTGMATPLSGGLSKASSELEGLGYSTIHKHFANSPMGRKSADRHAGAVATQLPRFALARPTSRGEYSKDVLGKSASQVPAAVATTPTGRSAAMTPNAMQPASVPRMSPNVMSAGVFNAAAVYGLRFLSLNTYRAALRRNTRGLVTVFHAKYSARSNEVIDAFQMIMAKRLLNPMPTIAVVYAVAEPELSTLYKVSWFPTIVYTPPLSCQQQHKRSIKGDSSSQTQPNSEGGRTQPSAAGKFHLKPCHRQHPRSHSHHRQRRSTKSGGTRTLSPATSSRQLSGSESLPDLTLNAAGATVSPATGSDAAEYEEEDRIKWESPGGDAGAAAASGSNAEITSTIAAAVAAADAATLVRATEVSAATPTHHNLFMECQPDSSTVPFVAGPSGPLTATAPAAPTPSELLFGIGVGDTTPVLPSKSPSRHHDPITGSVENFSLPSSVDDGALPLTQLPLTKHRPRPQRPLLDIVQRDYHVIYPLLGDLTVPALVEWIGSRGASVPRLSKLKDISTCLKSIRKEEKFKRYRELHSAVVTLRRLQGQGPGEGDLFGNGGGGGGAGSSPASRKKAAKGDGKPGQQPQQAAEQPLFIFLGGGMAAGKTTAVAALAKSSWWQNHKEQSVLVNADEFKLPLECELASAEAHRHSTRAAENLLVKAVNQGRSIVLDGTMMWKPFVQQVVHMIRAAHLTLFKQGPGCDPKTKVEQYFLADKKRQPVLPFPYKIILLGITVDVEIAVPRGFLRKFSSNRGVPISMQLRSFKMFSENFADYVAMMDETTLYNNNVYVNLEKGELPPVMAECTEETGHKLLIHDEAAFQHFIKQQLINENADNVMQVYPSSPVTAEFPR</sequence>
<evidence type="ECO:0000259" key="4">
    <source>
        <dbReference type="Pfam" id="PF06414"/>
    </source>
</evidence>
<evidence type="ECO:0000256" key="1">
    <source>
        <dbReference type="ARBA" id="ARBA00022741"/>
    </source>
</evidence>
<feature type="region of interest" description="Disordered" evidence="3">
    <location>
        <begin position="788"/>
        <end position="825"/>
    </location>
</feature>
<dbReference type="Proteomes" id="UP000037923">
    <property type="component" value="Unassembled WGS sequence"/>
</dbReference>
<dbReference type="GO" id="GO:0016301">
    <property type="term" value="F:kinase activity"/>
    <property type="evidence" value="ECO:0007669"/>
    <property type="project" value="InterPro"/>
</dbReference>
<dbReference type="OrthoDB" id="10267859at2759"/>
<evidence type="ECO:0000256" key="3">
    <source>
        <dbReference type="SAM" id="MobiDB-lite"/>
    </source>
</evidence>
<protein>
    <recommendedName>
        <fullName evidence="4">Zeta toxin domain-containing protein</fullName>
    </recommendedName>
</protein>
<name>A0A0M9G4Q9_LEPPY</name>
<organism evidence="5 6">
    <name type="scientific">Leptomonas pyrrhocoris</name>
    <name type="common">Firebug parasite</name>
    <dbReference type="NCBI Taxonomy" id="157538"/>
    <lineage>
        <taxon>Eukaryota</taxon>
        <taxon>Discoba</taxon>
        <taxon>Euglenozoa</taxon>
        <taxon>Kinetoplastea</taxon>
        <taxon>Metakinetoplastina</taxon>
        <taxon>Trypanosomatida</taxon>
        <taxon>Trypanosomatidae</taxon>
        <taxon>Leishmaniinae</taxon>
        <taxon>Leptomonas</taxon>
    </lineage>
</organism>
<dbReference type="GO" id="GO:0005524">
    <property type="term" value="F:ATP binding"/>
    <property type="evidence" value="ECO:0007669"/>
    <property type="project" value="UniProtKB-KW"/>
</dbReference>
<dbReference type="EMBL" id="LGTL01000005">
    <property type="protein sequence ID" value="KPA82233.1"/>
    <property type="molecule type" value="Genomic_DNA"/>
</dbReference>
<feature type="region of interest" description="Disordered" evidence="3">
    <location>
        <begin position="87"/>
        <end position="121"/>
    </location>
</feature>
<feature type="compositionally biased region" description="Gly residues" evidence="3">
    <location>
        <begin position="788"/>
        <end position="804"/>
    </location>
</feature>
<dbReference type="RefSeq" id="XP_015660672.1">
    <property type="nucleotide sequence ID" value="XM_015800665.1"/>
</dbReference>
<keyword evidence="1" id="KW-0547">Nucleotide-binding</keyword>
<dbReference type="GeneID" id="26903640"/>
<dbReference type="SUPFAM" id="SSF52540">
    <property type="entry name" value="P-loop containing nucleoside triphosphate hydrolases"/>
    <property type="match status" value="1"/>
</dbReference>
<evidence type="ECO:0000313" key="6">
    <source>
        <dbReference type="Proteomes" id="UP000037923"/>
    </source>
</evidence>
<feature type="domain" description="Zeta toxin" evidence="4">
    <location>
        <begin position="825"/>
        <end position="915"/>
    </location>
</feature>
<feature type="compositionally biased region" description="Polar residues" evidence="3">
    <location>
        <begin position="466"/>
        <end position="484"/>
    </location>
</feature>